<evidence type="ECO:0000259" key="9">
    <source>
        <dbReference type="PROSITE" id="PS50893"/>
    </source>
</evidence>
<dbReference type="AlphaFoldDB" id="A0A0C6P3D3"/>
<name>A0A0C6P3D3_BORBO</name>
<comment type="function">
    <text evidence="8">Part of the ABC transporter complex PotABCD involved in spermidine/putrescine import. Responsible for energy coupling to the transport system.</text>
</comment>
<dbReference type="PROSITE" id="PS00211">
    <property type="entry name" value="ABC_TRANSPORTER_1"/>
    <property type="match status" value="1"/>
</dbReference>
<comment type="subunit">
    <text evidence="8">The complex is composed of two ATP-binding proteins (PotA), two transmembrane proteins (PotB and PotC) and a solute-binding protein (PotD).</text>
</comment>
<dbReference type="OrthoDB" id="5298774at2"/>
<feature type="domain" description="ABC transporter" evidence="9">
    <location>
        <begin position="18"/>
        <end position="248"/>
    </location>
</feature>
<dbReference type="PANTHER" id="PTHR42781:SF5">
    <property type="entry name" value="PUTRESCINE TRANSPORT ATP-BINDING PROTEIN POTG"/>
    <property type="match status" value="1"/>
</dbReference>
<dbReference type="RefSeq" id="WP_003813260.1">
    <property type="nucleotide sequence ID" value="NC_019382.1"/>
</dbReference>
<evidence type="ECO:0000256" key="8">
    <source>
        <dbReference type="RuleBase" id="RU364083"/>
    </source>
</evidence>
<dbReference type="GO" id="GO:0015847">
    <property type="term" value="P:putrescine transport"/>
    <property type="evidence" value="ECO:0007669"/>
    <property type="project" value="UniProtKB-ARBA"/>
</dbReference>
<sequence>MSDIRYSAQHSADPDEFVKVSDVVKIFGDVVAVQSVNLSVRRNEIFALLGSSGSGKSTLLRMLAGFEDATSGQILLDGEDITNVPPYRRPVNMMFQSYALFPHMTVEANVAFGLKQEGVDRAEIHDRVFEALDLVQMAGYARRKPHQLSGGQQQRVALARSLVKRPKLLLLDEPMSALDKQIRQKTQIELVKILQQVGVTCIMVTHDQEEAMTMAHRLAVMTEGQIVQCGTPQDVYEFPNSRFVAGFIGSTNLFSGTIVVDEPDHVAIESGELTRPLYVSHGVSEPLGMEVHVSIRPERLVVLREQPEAEHNWAHGMVTHMAWMGSYGLYQIRLDSGKIVEASVPSLQLARQDAPGIDEEVFVSWDADSATVFSS</sequence>
<dbReference type="InterPro" id="IPR013611">
    <property type="entry name" value="Transp-assoc_OB_typ2"/>
</dbReference>
<gene>
    <name evidence="8" type="primary">potA</name>
    <name evidence="10" type="ORF">BN112_1219</name>
</gene>
<dbReference type="InterPro" id="IPR050093">
    <property type="entry name" value="ABC_SmlMolc_Importer"/>
</dbReference>
<keyword evidence="5 8" id="KW-0067">ATP-binding</keyword>
<keyword evidence="4 8" id="KW-0547">Nucleotide-binding</keyword>
<reference evidence="10 11" key="1">
    <citation type="journal article" date="2012" name="BMC Genomics">
        <title>Comparative genomics of the classical Bordetella subspecies: the evolution and exchange of virulence-associated diversity amongst closely related pathogens.</title>
        <authorList>
            <person name="Park J."/>
            <person name="Zhang Y."/>
            <person name="Buboltz A.M."/>
            <person name="Zhang X."/>
            <person name="Schuster S.C."/>
            <person name="Ahuja U."/>
            <person name="Liu M."/>
            <person name="Miller J.F."/>
            <person name="Sebaihia M."/>
            <person name="Bentley S.D."/>
            <person name="Parkhill J."/>
            <person name="Harvill E.T."/>
        </authorList>
    </citation>
    <scope>NUCLEOTIDE SEQUENCE [LARGE SCALE GENOMIC DNA]</scope>
    <source>
        <strain evidence="10 11">253</strain>
    </source>
</reference>
<dbReference type="EC" id="7.6.2.11" evidence="8"/>
<comment type="similarity">
    <text evidence="8">Belongs to the ABC transporter superfamily. Spermidine/putrescine importer (TC 3.A.1.11.1) family.</text>
</comment>
<dbReference type="Proteomes" id="UP000007564">
    <property type="component" value="Chromosome"/>
</dbReference>
<dbReference type="InterPro" id="IPR003439">
    <property type="entry name" value="ABC_transporter-like_ATP-bd"/>
</dbReference>
<dbReference type="InterPro" id="IPR008995">
    <property type="entry name" value="Mo/tungstate-bd_C_term_dom"/>
</dbReference>
<dbReference type="InterPro" id="IPR003593">
    <property type="entry name" value="AAA+_ATPase"/>
</dbReference>
<evidence type="ECO:0000256" key="7">
    <source>
        <dbReference type="ARBA" id="ARBA00023136"/>
    </source>
</evidence>
<dbReference type="Gene3D" id="2.40.50.100">
    <property type="match status" value="1"/>
</dbReference>
<dbReference type="EMBL" id="HE965806">
    <property type="protein sequence ID" value="CCJ53137.1"/>
    <property type="molecule type" value="Genomic_DNA"/>
</dbReference>
<evidence type="ECO:0000256" key="2">
    <source>
        <dbReference type="ARBA" id="ARBA00022475"/>
    </source>
</evidence>
<dbReference type="Gene3D" id="3.40.50.300">
    <property type="entry name" value="P-loop containing nucleotide triphosphate hydrolases"/>
    <property type="match status" value="1"/>
</dbReference>
<dbReference type="Pfam" id="PF08402">
    <property type="entry name" value="TOBE_2"/>
    <property type="match status" value="1"/>
</dbReference>
<dbReference type="InterPro" id="IPR017871">
    <property type="entry name" value="ABC_transporter-like_CS"/>
</dbReference>
<accession>A0A0C6P3D3</accession>
<dbReference type="GO" id="GO:0015417">
    <property type="term" value="F:ABC-type polyamine transporter activity"/>
    <property type="evidence" value="ECO:0007669"/>
    <property type="project" value="UniProtKB-EC"/>
</dbReference>
<dbReference type="PANTHER" id="PTHR42781">
    <property type="entry name" value="SPERMIDINE/PUTRESCINE IMPORT ATP-BINDING PROTEIN POTA"/>
    <property type="match status" value="1"/>
</dbReference>
<dbReference type="SUPFAM" id="SSF52540">
    <property type="entry name" value="P-loop containing nucleoside triphosphate hydrolases"/>
    <property type="match status" value="1"/>
</dbReference>
<dbReference type="NCBIfam" id="TIGR01187">
    <property type="entry name" value="potA"/>
    <property type="match status" value="1"/>
</dbReference>
<evidence type="ECO:0000256" key="1">
    <source>
        <dbReference type="ARBA" id="ARBA00022448"/>
    </source>
</evidence>
<dbReference type="GO" id="GO:0005524">
    <property type="term" value="F:ATP binding"/>
    <property type="evidence" value="ECO:0007669"/>
    <property type="project" value="UniProtKB-KW"/>
</dbReference>
<dbReference type="GO" id="GO:0043190">
    <property type="term" value="C:ATP-binding cassette (ABC) transporter complex"/>
    <property type="evidence" value="ECO:0007669"/>
    <property type="project" value="InterPro"/>
</dbReference>
<dbReference type="KEGG" id="bbh:BN112_1219"/>
<dbReference type="InterPro" id="IPR005893">
    <property type="entry name" value="PotA-like"/>
</dbReference>
<evidence type="ECO:0000256" key="3">
    <source>
        <dbReference type="ARBA" id="ARBA00022519"/>
    </source>
</evidence>
<dbReference type="GeneID" id="69602249"/>
<evidence type="ECO:0000256" key="4">
    <source>
        <dbReference type="ARBA" id="ARBA00022741"/>
    </source>
</evidence>
<keyword evidence="1 8" id="KW-0813">Transport</keyword>
<dbReference type="SMART" id="SM00382">
    <property type="entry name" value="AAA"/>
    <property type="match status" value="1"/>
</dbReference>
<dbReference type="SUPFAM" id="SSF50331">
    <property type="entry name" value="MOP-like"/>
    <property type="match status" value="1"/>
</dbReference>
<evidence type="ECO:0000313" key="11">
    <source>
        <dbReference type="Proteomes" id="UP000007564"/>
    </source>
</evidence>
<comment type="catalytic activity">
    <reaction evidence="8">
        <text>ATP + H2O + polyamine-[polyamine-binding protein]Side 1 = ADP + phosphate + polyamineSide 2 + [polyamine-binding protein]Side 1.</text>
        <dbReference type="EC" id="7.6.2.11"/>
    </reaction>
</comment>
<evidence type="ECO:0000256" key="5">
    <source>
        <dbReference type="ARBA" id="ARBA00022840"/>
    </source>
</evidence>
<dbReference type="InterPro" id="IPR027417">
    <property type="entry name" value="P-loop_NTPase"/>
</dbReference>
<keyword evidence="3" id="KW-0997">Cell inner membrane</keyword>
<proteinExistence type="inferred from homology"/>
<evidence type="ECO:0000313" key="10">
    <source>
        <dbReference type="EMBL" id="CCJ53137.1"/>
    </source>
</evidence>
<dbReference type="PROSITE" id="PS50893">
    <property type="entry name" value="ABC_TRANSPORTER_2"/>
    <property type="match status" value="1"/>
</dbReference>
<dbReference type="Pfam" id="PF00005">
    <property type="entry name" value="ABC_tran"/>
    <property type="match status" value="1"/>
</dbReference>
<keyword evidence="7 8" id="KW-0472">Membrane</keyword>
<keyword evidence="2 8" id="KW-1003">Cell membrane</keyword>
<dbReference type="HOGENOM" id="CLU_000604_1_1_4"/>
<protein>
    <recommendedName>
        <fullName evidence="8">Spermidine/putrescine import ATP-binding protein PotA</fullName>
        <ecNumber evidence="8">7.6.2.11</ecNumber>
    </recommendedName>
</protein>
<dbReference type="FunFam" id="3.40.50.300:FF:000133">
    <property type="entry name" value="Spermidine/putrescine import ATP-binding protein PotA"/>
    <property type="match status" value="1"/>
</dbReference>
<evidence type="ECO:0000256" key="6">
    <source>
        <dbReference type="ARBA" id="ARBA00022967"/>
    </source>
</evidence>
<dbReference type="GO" id="GO:0016887">
    <property type="term" value="F:ATP hydrolysis activity"/>
    <property type="evidence" value="ECO:0007669"/>
    <property type="project" value="InterPro"/>
</dbReference>
<organism evidence="10 11">
    <name type="scientific">Bordetella bronchiseptica 253</name>
    <dbReference type="NCBI Taxonomy" id="568707"/>
    <lineage>
        <taxon>Bacteria</taxon>
        <taxon>Pseudomonadati</taxon>
        <taxon>Pseudomonadota</taxon>
        <taxon>Betaproteobacteria</taxon>
        <taxon>Burkholderiales</taxon>
        <taxon>Alcaligenaceae</taxon>
        <taxon>Bordetella</taxon>
    </lineage>
</organism>
<keyword evidence="6 8" id="KW-1278">Translocase</keyword>